<reference evidence="4 5" key="1">
    <citation type="submission" date="2015-03" db="EMBL/GenBank/DDBJ databases">
        <title>Genome Sequence of Kiloniella spongiae MEBiC09566, isolated from a marine sponge.</title>
        <authorList>
            <person name="Shao Z."/>
            <person name="Wang L."/>
            <person name="Li X."/>
        </authorList>
    </citation>
    <scope>NUCLEOTIDE SEQUENCE [LARGE SCALE GENOMIC DNA]</scope>
    <source>
        <strain evidence="4 5">MEBiC09566</strain>
    </source>
</reference>
<feature type="domain" description="Helix-turn-helix type 11" evidence="1">
    <location>
        <begin position="5"/>
        <end position="57"/>
    </location>
</feature>
<proteinExistence type="predicted"/>
<evidence type="ECO:0008006" key="6">
    <source>
        <dbReference type="Google" id="ProtNLM"/>
    </source>
</evidence>
<dbReference type="InterPro" id="IPR026881">
    <property type="entry name" value="WYL_dom"/>
</dbReference>
<comment type="caution">
    <text evidence="4">The sequence shown here is derived from an EMBL/GenBank/DDBJ whole genome shotgun (WGS) entry which is preliminary data.</text>
</comment>
<dbReference type="PROSITE" id="PS52050">
    <property type="entry name" value="WYL"/>
    <property type="match status" value="1"/>
</dbReference>
<dbReference type="AlphaFoldDB" id="A0A0H2MH39"/>
<gene>
    <name evidence="4" type="ORF">WH96_05185</name>
</gene>
<dbReference type="Proteomes" id="UP000035444">
    <property type="component" value="Unassembled WGS sequence"/>
</dbReference>
<feature type="domain" description="WCX" evidence="3">
    <location>
        <begin position="261"/>
        <end position="341"/>
    </location>
</feature>
<dbReference type="Pfam" id="PF08279">
    <property type="entry name" value="HTH_11"/>
    <property type="match status" value="1"/>
</dbReference>
<dbReference type="RefSeq" id="WP_047763048.1">
    <property type="nucleotide sequence ID" value="NZ_LAQL01000003.1"/>
</dbReference>
<dbReference type="PANTHER" id="PTHR34580:SF1">
    <property type="entry name" value="PROTEIN PAFC"/>
    <property type="match status" value="1"/>
</dbReference>
<accession>A0A0H2MH39</accession>
<dbReference type="PANTHER" id="PTHR34580">
    <property type="match status" value="1"/>
</dbReference>
<dbReference type="SUPFAM" id="SSF46785">
    <property type="entry name" value="Winged helix' DNA-binding domain"/>
    <property type="match status" value="1"/>
</dbReference>
<dbReference type="InterPro" id="IPR036388">
    <property type="entry name" value="WH-like_DNA-bd_sf"/>
</dbReference>
<name>A0A0H2MH39_9PROT</name>
<dbReference type="PATRIC" id="fig|1489064.4.peg.2246"/>
<evidence type="ECO:0000259" key="3">
    <source>
        <dbReference type="Pfam" id="PF25583"/>
    </source>
</evidence>
<evidence type="ECO:0000259" key="2">
    <source>
        <dbReference type="Pfam" id="PF13280"/>
    </source>
</evidence>
<organism evidence="4 5">
    <name type="scientific">Kiloniella spongiae</name>
    <dbReference type="NCBI Taxonomy" id="1489064"/>
    <lineage>
        <taxon>Bacteria</taxon>
        <taxon>Pseudomonadati</taxon>
        <taxon>Pseudomonadota</taxon>
        <taxon>Alphaproteobacteria</taxon>
        <taxon>Rhodospirillales</taxon>
        <taxon>Kiloniellaceae</taxon>
        <taxon>Kiloniella</taxon>
    </lineage>
</organism>
<sequence>MRASRLLSILMRLQKGQVTAEELSKDLEVSVRTIYRDMDHLSFAGVPVYADRGRAGGFQLLDGWQMPVTGLTTIEAEALLLSGMPDQVRQLGLQSAMLSGQEKILDTLSAPQKDFIGKISGCVHVDPVSWFGAEEPAEDLRELADAVWNQRKISCVYESWRGEVQRELCPLGLVVKGGKWYLVALAIKACSEQGNQGKDNVDDVRDDAGDNAGNNERIYRVGKFQKVSVLGEGFHRPKNFDLVAVWRKAVRRYEANIYQDRATLRINEEGLRQLPRLGEPVVRAVMENKPEPDPDGFVTITIPIETLQNACADILQLGSNCQVLAPQELVDEMKDTVRKMANFYA</sequence>
<dbReference type="InterPro" id="IPR057727">
    <property type="entry name" value="WCX_dom"/>
</dbReference>
<dbReference type="InterPro" id="IPR051534">
    <property type="entry name" value="CBASS_pafABC_assoc_protein"/>
</dbReference>
<dbReference type="Pfam" id="PF25583">
    <property type="entry name" value="WCX"/>
    <property type="match status" value="1"/>
</dbReference>
<feature type="domain" description="WYL" evidence="2">
    <location>
        <begin position="140"/>
        <end position="185"/>
    </location>
</feature>
<keyword evidence="5" id="KW-1185">Reference proteome</keyword>
<dbReference type="EMBL" id="LAQL01000003">
    <property type="protein sequence ID" value="KLN61713.1"/>
    <property type="molecule type" value="Genomic_DNA"/>
</dbReference>
<evidence type="ECO:0000259" key="1">
    <source>
        <dbReference type="Pfam" id="PF08279"/>
    </source>
</evidence>
<evidence type="ECO:0000313" key="5">
    <source>
        <dbReference type="Proteomes" id="UP000035444"/>
    </source>
</evidence>
<dbReference type="Gene3D" id="1.10.10.10">
    <property type="entry name" value="Winged helix-like DNA-binding domain superfamily/Winged helix DNA-binding domain"/>
    <property type="match status" value="1"/>
</dbReference>
<dbReference type="InterPro" id="IPR013196">
    <property type="entry name" value="HTH_11"/>
</dbReference>
<evidence type="ECO:0000313" key="4">
    <source>
        <dbReference type="EMBL" id="KLN61713.1"/>
    </source>
</evidence>
<dbReference type="InterPro" id="IPR036390">
    <property type="entry name" value="WH_DNA-bd_sf"/>
</dbReference>
<dbReference type="OrthoDB" id="9807255at2"/>
<protein>
    <recommendedName>
        <fullName evidence="6">HTH deoR-type domain-containing protein</fullName>
    </recommendedName>
</protein>
<dbReference type="Pfam" id="PF13280">
    <property type="entry name" value="WYL"/>
    <property type="match status" value="1"/>
</dbReference>
<dbReference type="STRING" id="1489064.WH96_05185"/>